<comment type="caution">
    <text evidence="11">The sequence shown here is derived from an EMBL/GenBank/DDBJ whole genome shotgun (WGS) entry which is preliminary data.</text>
</comment>
<keyword evidence="5" id="KW-0007">Acetylation</keyword>
<keyword evidence="12" id="KW-1185">Reference proteome</keyword>
<dbReference type="PANTHER" id="PTHR31571">
    <property type="entry name" value="ALTERED INHERITANCE OF MITOCHONDRIA PROTEIN 6"/>
    <property type="match status" value="1"/>
</dbReference>
<dbReference type="OrthoDB" id="3361892at2759"/>
<feature type="compositionally biased region" description="Basic and acidic residues" evidence="10">
    <location>
        <begin position="380"/>
        <end position="400"/>
    </location>
</feature>
<feature type="compositionally biased region" description="Basic and acidic residues" evidence="10">
    <location>
        <begin position="574"/>
        <end position="589"/>
    </location>
</feature>
<dbReference type="Proteomes" id="UP000219286">
    <property type="component" value="Unassembled WGS sequence"/>
</dbReference>
<dbReference type="GO" id="GO:0006355">
    <property type="term" value="P:regulation of DNA-templated transcription"/>
    <property type="evidence" value="ECO:0007669"/>
    <property type="project" value="InterPro"/>
</dbReference>
<keyword evidence="8" id="KW-0539">Nucleus</keyword>
<keyword evidence="4" id="KW-0227">DNA damage</keyword>
<keyword evidence="7" id="KW-0804">Transcription</keyword>
<name>A0A2H2ZAZ4_TRIPA</name>
<dbReference type="PROSITE" id="PS51728">
    <property type="entry name" value="RTT109_HAT"/>
    <property type="match status" value="1"/>
</dbReference>
<evidence type="ECO:0000256" key="3">
    <source>
        <dbReference type="ARBA" id="ARBA00022679"/>
    </source>
</evidence>
<keyword evidence="3" id="KW-0808">Transferase</keyword>
<comment type="catalytic activity">
    <reaction evidence="9">
        <text>L-lysyl-[histone] + acetyl-CoA = N(6)-acetyl-L-lysyl-[histone] + CoA + H(+)</text>
        <dbReference type="Rhea" id="RHEA:21992"/>
        <dbReference type="Rhea" id="RHEA-COMP:9845"/>
        <dbReference type="Rhea" id="RHEA-COMP:11338"/>
        <dbReference type="ChEBI" id="CHEBI:15378"/>
        <dbReference type="ChEBI" id="CHEBI:29969"/>
        <dbReference type="ChEBI" id="CHEBI:57287"/>
        <dbReference type="ChEBI" id="CHEBI:57288"/>
        <dbReference type="ChEBI" id="CHEBI:61930"/>
        <dbReference type="EC" id="2.3.1.48"/>
    </reaction>
    <physiologicalReaction direction="left-to-right" evidence="9">
        <dbReference type="Rhea" id="RHEA:21993"/>
    </physiologicalReaction>
</comment>
<dbReference type="EC" id="2.3.1.48" evidence="2"/>
<evidence type="ECO:0000256" key="8">
    <source>
        <dbReference type="ARBA" id="ARBA00023242"/>
    </source>
</evidence>
<protein>
    <recommendedName>
        <fullName evidence="2">histone acetyltransferase</fullName>
        <ecNumber evidence="2">2.3.1.48</ecNumber>
    </recommendedName>
</protein>
<dbReference type="SMART" id="SM01250">
    <property type="entry name" value="KAT11"/>
    <property type="match status" value="1"/>
</dbReference>
<evidence type="ECO:0000256" key="10">
    <source>
        <dbReference type="SAM" id="MobiDB-lite"/>
    </source>
</evidence>
<sequence length="608" mass="67430">MASADSDGSLRGRLAAVLPKGYRFGIHHVSTPPTKVDALCSAPPGERPERTYCEKHFLSVSIDVPDTVETASSFSENTTEQAQRKPVLVLGIEIFIYTTARSTTLFVSKADSTGFLDRLRLPKGAPSPIRQVCATFIRYLVDKRRRKDVQFIVSLFARAQDQYLFPGSIEYPGKHVLDDRGLVKWWCRVLDPIVESPPSGSLPPWRNAKGYLLVPGLDAYETRAFVPRRAGAASCWSLSHPLERISHYCREFDWVPPRCLIPRFPDDPKSRFRDELDEEITKTKAMKTTGSWKTVKTLDMFWEMMAFRQECSSGRLTGFIWVVFDDLEDEPKQGGSDSVSVSSASVVTSAAGAPPETPRKQKAVPNVTPTTTPRRLFPPKTDRSEGTSAKSIDDPEYGDRKTKKNNNKKKKKSAKIKSKLRGPIKPRQPRIKTKQRNYLLDRPVSTAYYYWPSQGRGERIMDDADYKRMHELLLRLDFATLEKAAGSTRRWLSEVGLGSRWGFDVTGTREIAAAAEAAAGDASGEGAMPINNLSGLVKRKRGDTVGEEASRGEAAGVGGAVNVLGEGLVRKRPKQEQEKRDDANGDGRSGDAPVNVLGAGLVRKKQKA</sequence>
<feature type="compositionally biased region" description="Basic residues" evidence="10">
    <location>
        <begin position="401"/>
        <end position="433"/>
    </location>
</feature>
<evidence type="ECO:0000256" key="5">
    <source>
        <dbReference type="ARBA" id="ARBA00022990"/>
    </source>
</evidence>
<proteinExistence type="predicted"/>
<dbReference type="InterPro" id="IPR016849">
    <property type="entry name" value="Rtt109"/>
</dbReference>
<feature type="region of interest" description="Disordered" evidence="10">
    <location>
        <begin position="332"/>
        <end position="433"/>
    </location>
</feature>
<dbReference type="GO" id="GO:0006974">
    <property type="term" value="P:DNA damage response"/>
    <property type="evidence" value="ECO:0007669"/>
    <property type="project" value="UniProtKB-KW"/>
</dbReference>
<evidence type="ECO:0000256" key="2">
    <source>
        <dbReference type="ARBA" id="ARBA00013184"/>
    </source>
</evidence>
<evidence type="ECO:0000256" key="7">
    <source>
        <dbReference type="ARBA" id="ARBA00023163"/>
    </source>
</evidence>
<feature type="region of interest" description="Disordered" evidence="10">
    <location>
        <begin position="565"/>
        <end position="608"/>
    </location>
</feature>
<dbReference type="InterPro" id="IPR013178">
    <property type="entry name" value="Histone_AcTrfase_Rtt109/CBP"/>
</dbReference>
<evidence type="ECO:0000256" key="9">
    <source>
        <dbReference type="ARBA" id="ARBA00048940"/>
    </source>
</evidence>
<dbReference type="AlphaFoldDB" id="A0A2H2ZAZ4"/>
<keyword evidence="6" id="KW-0805">Transcription regulation</keyword>
<evidence type="ECO:0000313" key="12">
    <source>
        <dbReference type="Proteomes" id="UP000219286"/>
    </source>
</evidence>
<evidence type="ECO:0000256" key="1">
    <source>
        <dbReference type="ARBA" id="ARBA00004123"/>
    </source>
</evidence>
<dbReference type="PANTHER" id="PTHR31571:SF2">
    <property type="entry name" value="HISTONE ACETYLTRANSFERASE RTT109"/>
    <property type="match status" value="1"/>
</dbReference>
<evidence type="ECO:0000256" key="6">
    <source>
        <dbReference type="ARBA" id="ARBA00023015"/>
    </source>
</evidence>
<dbReference type="GO" id="GO:0005634">
    <property type="term" value="C:nucleus"/>
    <property type="evidence" value="ECO:0007669"/>
    <property type="project" value="UniProtKB-SubCell"/>
</dbReference>
<dbReference type="InterPro" id="IPR051236">
    <property type="entry name" value="HAT_RTT109-like"/>
</dbReference>
<dbReference type="GO" id="GO:0032931">
    <property type="term" value="F:histone H3K56 acetyltransferase activity"/>
    <property type="evidence" value="ECO:0007669"/>
    <property type="project" value="TreeGrafter"/>
</dbReference>
<accession>A0A2H2ZAZ4</accession>
<organism evidence="11 12">
    <name type="scientific">Trichoderma parareesei</name>
    <name type="common">Filamentous fungus</name>
    <dbReference type="NCBI Taxonomy" id="858221"/>
    <lineage>
        <taxon>Eukaryota</taxon>
        <taxon>Fungi</taxon>
        <taxon>Dikarya</taxon>
        <taxon>Ascomycota</taxon>
        <taxon>Pezizomycotina</taxon>
        <taxon>Sordariomycetes</taxon>
        <taxon>Hypocreomycetidae</taxon>
        <taxon>Hypocreales</taxon>
        <taxon>Hypocreaceae</taxon>
        <taxon>Trichoderma</taxon>
    </lineage>
</organism>
<dbReference type="Pfam" id="PF08214">
    <property type="entry name" value="HAT_KAT11"/>
    <property type="match status" value="1"/>
</dbReference>
<evidence type="ECO:0000313" key="11">
    <source>
        <dbReference type="EMBL" id="OTA00750.1"/>
    </source>
</evidence>
<gene>
    <name evidence="11" type="ORF">A9Z42_0010220</name>
</gene>
<feature type="compositionally biased region" description="Low complexity" evidence="10">
    <location>
        <begin position="334"/>
        <end position="353"/>
    </location>
</feature>
<feature type="compositionally biased region" description="Low complexity" evidence="10">
    <location>
        <begin position="368"/>
        <end position="379"/>
    </location>
</feature>
<comment type="subcellular location">
    <subcellularLocation>
        <location evidence="1">Nucleus</location>
    </subcellularLocation>
</comment>
<dbReference type="EMBL" id="LFMI01000143">
    <property type="protein sequence ID" value="OTA00750.1"/>
    <property type="molecule type" value="Genomic_DNA"/>
</dbReference>
<reference evidence="11 12" key="1">
    <citation type="journal article" date="2015" name="Genome Announc.">
        <title>Genome sequence and annotation of Trichoderma parareesei, the ancestor of the cellulase producer Trichoderma reesei.</title>
        <authorList>
            <person name="Yang D."/>
            <person name="Pomraning K."/>
            <person name="Kopchinskiy A."/>
            <person name="Karimi Aghcheh R."/>
            <person name="Atanasova L."/>
            <person name="Chenthamara K."/>
            <person name="Baker S.E."/>
            <person name="Zhang R."/>
            <person name="Shen Q."/>
            <person name="Freitag M."/>
            <person name="Kubicek C.P."/>
            <person name="Druzhinina I.S."/>
        </authorList>
    </citation>
    <scope>NUCLEOTIDE SEQUENCE [LARGE SCALE GENOMIC DNA]</scope>
    <source>
        <strain evidence="11 12">CBS 125925</strain>
    </source>
</reference>
<evidence type="ECO:0000256" key="4">
    <source>
        <dbReference type="ARBA" id="ARBA00022763"/>
    </source>
</evidence>